<evidence type="ECO:0000256" key="7">
    <source>
        <dbReference type="SAM" id="MobiDB-lite"/>
    </source>
</evidence>
<keyword evidence="6" id="KW-0539">Nucleus</keyword>
<reference evidence="9 10" key="1">
    <citation type="submission" date="2023-10" db="EMBL/GenBank/DDBJ databases">
        <title>Chromosome-scale genome assembly provides insights into flower coloration mechanisms of Canna indica.</title>
        <authorList>
            <person name="Li C."/>
        </authorList>
    </citation>
    <scope>NUCLEOTIDE SEQUENCE [LARGE SCALE GENOMIC DNA]</scope>
    <source>
        <tissue evidence="9">Flower</tissue>
    </source>
</reference>
<keyword evidence="10" id="KW-1185">Reference proteome</keyword>
<evidence type="ECO:0000313" key="10">
    <source>
        <dbReference type="Proteomes" id="UP001327560"/>
    </source>
</evidence>
<dbReference type="GO" id="GO:0043565">
    <property type="term" value="F:sequence-specific DNA binding"/>
    <property type="evidence" value="ECO:0007669"/>
    <property type="project" value="InterPro"/>
</dbReference>
<evidence type="ECO:0000259" key="8">
    <source>
        <dbReference type="PROSITE" id="PS50811"/>
    </source>
</evidence>
<evidence type="ECO:0000256" key="3">
    <source>
        <dbReference type="ARBA" id="ARBA00023015"/>
    </source>
</evidence>
<dbReference type="SUPFAM" id="SSF118290">
    <property type="entry name" value="WRKY DNA-binding domain"/>
    <property type="match status" value="1"/>
</dbReference>
<feature type="domain" description="WRKY" evidence="8">
    <location>
        <begin position="173"/>
        <end position="238"/>
    </location>
</feature>
<evidence type="ECO:0000256" key="1">
    <source>
        <dbReference type="ARBA" id="ARBA00004123"/>
    </source>
</evidence>
<dbReference type="InterPro" id="IPR003657">
    <property type="entry name" value="WRKY_dom"/>
</dbReference>
<dbReference type="AlphaFoldDB" id="A0AAQ3Q591"/>
<evidence type="ECO:0000313" key="9">
    <source>
        <dbReference type="EMBL" id="WOK96970.1"/>
    </source>
</evidence>
<dbReference type="Gene3D" id="2.20.25.80">
    <property type="entry name" value="WRKY domain"/>
    <property type="match status" value="1"/>
</dbReference>
<keyword evidence="4" id="KW-0238">DNA-binding</keyword>
<dbReference type="PROSITE" id="PS50811">
    <property type="entry name" value="WRKY"/>
    <property type="match status" value="1"/>
</dbReference>
<dbReference type="Proteomes" id="UP001327560">
    <property type="component" value="Chromosome 2"/>
</dbReference>
<feature type="region of interest" description="Disordered" evidence="7">
    <location>
        <begin position="327"/>
        <end position="353"/>
    </location>
</feature>
<sequence>MSLSRLGLSASPPQSPHSLSSTPSLLPAISLTSLTHASSRLSLLHCILTGEDPKIHIPADIRLHCISAGDDPKIHISAEIHSRHTSSLLPACLIVLSPYQHPSLSLSLSLMGEASKLIVSSFYSGPTIKQIESALSSTVGSSIPRRLPPQSHQLAEKGVGKTDVKHVLTIKSSGRELAEDGYRWRKYGQKTIKNSPNPRSYYRCSNPRCQAKKQVERSKEDPEMLIITYEGLHLHYPSSHLFLRRSHRDYDDVDAAKRTTQMPKRLPELQYCVNIQSCKTQKQEEEEDEDEEEGKGNLQLVEGLRKDDVVHQQGLLEDIVPLLLREPNGASYSSSSSSGHPHHFLSQPSWASY</sequence>
<feature type="region of interest" description="Disordered" evidence="7">
    <location>
        <begin position="1"/>
        <end position="21"/>
    </location>
</feature>
<dbReference type="PANTHER" id="PTHR31221">
    <property type="entry name" value="WRKY TRANSCRIPTION FACTOR PROTEIN 1-RELATED"/>
    <property type="match status" value="1"/>
</dbReference>
<keyword evidence="2" id="KW-0677">Repeat</keyword>
<evidence type="ECO:0000256" key="4">
    <source>
        <dbReference type="ARBA" id="ARBA00023125"/>
    </source>
</evidence>
<dbReference type="InterPro" id="IPR036576">
    <property type="entry name" value="WRKY_dom_sf"/>
</dbReference>
<keyword evidence="3" id="KW-0805">Transcription regulation</keyword>
<comment type="subcellular location">
    <subcellularLocation>
        <location evidence="1">Nucleus</location>
    </subcellularLocation>
</comment>
<organism evidence="9 10">
    <name type="scientific">Canna indica</name>
    <name type="common">Indian-shot</name>
    <dbReference type="NCBI Taxonomy" id="4628"/>
    <lineage>
        <taxon>Eukaryota</taxon>
        <taxon>Viridiplantae</taxon>
        <taxon>Streptophyta</taxon>
        <taxon>Embryophyta</taxon>
        <taxon>Tracheophyta</taxon>
        <taxon>Spermatophyta</taxon>
        <taxon>Magnoliopsida</taxon>
        <taxon>Liliopsida</taxon>
        <taxon>Zingiberales</taxon>
        <taxon>Cannaceae</taxon>
        <taxon>Canna</taxon>
    </lineage>
</organism>
<dbReference type="FunFam" id="2.20.25.80:FF:000006">
    <property type="entry name" value="WRKY transcription factor"/>
    <property type="match status" value="1"/>
</dbReference>
<dbReference type="SMART" id="SM00774">
    <property type="entry name" value="WRKY"/>
    <property type="match status" value="1"/>
</dbReference>
<evidence type="ECO:0000256" key="2">
    <source>
        <dbReference type="ARBA" id="ARBA00022737"/>
    </source>
</evidence>
<feature type="compositionally biased region" description="Low complexity" evidence="7">
    <location>
        <begin position="8"/>
        <end position="21"/>
    </location>
</feature>
<dbReference type="Pfam" id="PF03106">
    <property type="entry name" value="WRKY"/>
    <property type="match status" value="1"/>
</dbReference>
<dbReference type="GO" id="GO:0005634">
    <property type="term" value="C:nucleus"/>
    <property type="evidence" value="ECO:0007669"/>
    <property type="project" value="UniProtKB-SubCell"/>
</dbReference>
<evidence type="ECO:0000256" key="6">
    <source>
        <dbReference type="ARBA" id="ARBA00023242"/>
    </source>
</evidence>
<proteinExistence type="predicted"/>
<protein>
    <recommendedName>
        <fullName evidence="8">WRKY domain-containing protein</fullName>
    </recommendedName>
</protein>
<evidence type="ECO:0000256" key="5">
    <source>
        <dbReference type="ARBA" id="ARBA00023163"/>
    </source>
</evidence>
<gene>
    <name evidence="9" type="ORF">Cni_G05678</name>
</gene>
<dbReference type="InterPro" id="IPR044810">
    <property type="entry name" value="WRKY_plant"/>
</dbReference>
<accession>A0AAQ3Q591</accession>
<keyword evidence="5" id="KW-0804">Transcription</keyword>
<dbReference type="EMBL" id="CP136891">
    <property type="protein sequence ID" value="WOK96970.1"/>
    <property type="molecule type" value="Genomic_DNA"/>
</dbReference>
<dbReference type="GO" id="GO:0003700">
    <property type="term" value="F:DNA-binding transcription factor activity"/>
    <property type="evidence" value="ECO:0007669"/>
    <property type="project" value="InterPro"/>
</dbReference>
<dbReference type="PANTHER" id="PTHR31221:SF42">
    <property type="entry name" value="WRKY TRANSCRIPTION FACTOR 49-RELATED"/>
    <property type="match status" value="1"/>
</dbReference>
<name>A0AAQ3Q591_9LILI</name>